<comment type="caution">
    <text evidence="1">The sequence shown here is derived from an EMBL/GenBank/DDBJ whole genome shotgun (WGS) entry which is preliminary data.</text>
</comment>
<reference evidence="1 2" key="1">
    <citation type="submission" date="2024-02" db="EMBL/GenBank/DDBJ databases">
        <authorList>
            <person name="Chen Y."/>
            <person name="Shah S."/>
            <person name="Dougan E. K."/>
            <person name="Thang M."/>
            <person name="Chan C."/>
        </authorList>
    </citation>
    <scope>NUCLEOTIDE SEQUENCE [LARGE SCALE GENOMIC DNA]</scope>
</reference>
<accession>A0ABP0MXM1</accession>
<name>A0ABP0MXM1_9DINO</name>
<keyword evidence="2" id="KW-1185">Reference proteome</keyword>
<dbReference type="EMBL" id="CAXAMM010024947">
    <property type="protein sequence ID" value="CAK9056201.1"/>
    <property type="molecule type" value="Genomic_DNA"/>
</dbReference>
<evidence type="ECO:0000313" key="2">
    <source>
        <dbReference type="Proteomes" id="UP001642464"/>
    </source>
</evidence>
<gene>
    <name evidence="1" type="ORF">SCF082_LOCUS30312</name>
</gene>
<dbReference type="Proteomes" id="UP001642464">
    <property type="component" value="Unassembled WGS sequence"/>
</dbReference>
<feature type="non-terminal residue" evidence="1">
    <location>
        <position position="1"/>
    </location>
</feature>
<sequence>AGNVRLQSETLTPERIAAHELAAAACLKLARNLSVENAEIQARWWRRGLPERLAVQARCDLAAPGGERSAAWCEAVPSFMANVVANNPELRKEALEALWPHGLAAVLAICPDRSANHSAGSACMGVEKNSPMEN</sequence>
<organism evidence="1 2">
    <name type="scientific">Durusdinium trenchii</name>
    <dbReference type="NCBI Taxonomy" id="1381693"/>
    <lineage>
        <taxon>Eukaryota</taxon>
        <taxon>Sar</taxon>
        <taxon>Alveolata</taxon>
        <taxon>Dinophyceae</taxon>
        <taxon>Suessiales</taxon>
        <taxon>Symbiodiniaceae</taxon>
        <taxon>Durusdinium</taxon>
    </lineage>
</organism>
<evidence type="ECO:0000313" key="1">
    <source>
        <dbReference type="EMBL" id="CAK9056201.1"/>
    </source>
</evidence>
<proteinExistence type="predicted"/>
<protein>
    <submittedName>
        <fullName evidence="1">Uncharacterized protein</fullName>
    </submittedName>
</protein>